<evidence type="ECO:0000259" key="1">
    <source>
        <dbReference type="Pfam" id="PF17919"/>
    </source>
</evidence>
<name>A0AAD3XVV3_NEPGR</name>
<dbReference type="PANTHER" id="PTHR48475:SF2">
    <property type="entry name" value="RIBONUCLEASE H"/>
    <property type="match status" value="1"/>
</dbReference>
<accession>A0AAD3XVV3</accession>
<dbReference type="Pfam" id="PF17919">
    <property type="entry name" value="RT_RNaseH_2"/>
    <property type="match status" value="1"/>
</dbReference>
<dbReference type="Proteomes" id="UP001279734">
    <property type="component" value="Unassembled WGS sequence"/>
</dbReference>
<dbReference type="InterPro" id="IPR041577">
    <property type="entry name" value="RT_RNaseH_2"/>
</dbReference>
<gene>
    <name evidence="2" type="ORF">Nepgr_021338</name>
</gene>
<protein>
    <recommendedName>
        <fullName evidence="1">Reverse transcriptase/retrotransposon-derived protein RNase H-like domain-containing protein</fullName>
    </recommendedName>
</protein>
<evidence type="ECO:0000313" key="2">
    <source>
        <dbReference type="EMBL" id="GMH19497.1"/>
    </source>
</evidence>
<sequence length="112" mass="12731">MDGYFNELKQYLASLALLTSSKVEVELYLYLAVSEVSLSSVLVCQDSDTQRSIYYMSKTLTGLETQYPHAKKLALALIFSARKPRSYFQAHHVIILTDQPLKSILQKPDISR</sequence>
<dbReference type="AlphaFoldDB" id="A0AAD3XVV3"/>
<reference evidence="2" key="1">
    <citation type="submission" date="2023-05" db="EMBL/GenBank/DDBJ databases">
        <title>Nepenthes gracilis genome sequencing.</title>
        <authorList>
            <person name="Fukushima K."/>
        </authorList>
    </citation>
    <scope>NUCLEOTIDE SEQUENCE</scope>
    <source>
        <strain evidence="2">SING2019-196</strain>
    </source>
</reference>
<dbReference type="InterPro" id="IPR043502">
    <property type="entry name" value="DNA/RNA_pol_sf"/>
</dbReference>
<comment type="caution">
    <text evidence="2">The sequence shown here is derived from an EMBL/GenBank/DDBJ whole genome shotgun (WGS) entry which is preliminary data.</text>
</comment>
<dbReference type="PANTHER" id="PTHR48475">
    <property type="entry name" value="RIBONUCLEASE H"/>
    <property type="match status" value="1"/>
</dbReference>
<dbReference type="EMBL" id="BSYO01000020">
    <property type="protein sequence ID" value="GMH19497.1"/>
    <property type="molecule type" value="Genomic_DNA"/>
</dbReference>
<organism evidence="2 3">
    <name type="scientific">Nepenthes gracilis</name>
    <name type="common">Slender pitcher plant</name>
    <dbReference type="NCBI Taxonomy" id="150966"/>
    <lineage>
        <taxon>Eukaryota</taxon>
        <taxon>Viridiplantae</taxon>
        <taxon>Streptophyta</taxon>
        <taxon>Embryophyta</taxon>
        <taxon>Tracheophyta</taxon>
        <taxon>Spermatophyta</taxon>
        <taxon>Magnoliopsida</taxon>
        <taxon>eudicotyledons</taxon>
        <taxon>Gunneridae</taxon>
        <taxon>Pentapetalae</taxon>
        <taxon>Caryophyllales</taxon>
        <taxon>Nepenthaceae</taxon>
        <taxon>Nepenthes</taxon>
    </lineage>
</organism>
<proteinExistence type="predicted"/>
<feature type="domain" description="Reverse transcriptase/retrotransposon-derived protein RNase H-like" evidence="1">
    <location>
        <begin position="5"/>
        <end position="95"/>
    </location>
</feature>
<keyword evidence="3" id="KW-1185">Reference proteome</keyword>
<evidence type="ECO:0000313" key="3">
    <source>
        <dbReference type="Proteomes" id="UP001279734"/>
    </source>
</evidence>
<dbReference type="SUPFAM" id="SSF56672">
    <property type="entry name" value="DNA/RNA polymerases"/>
    <property type="match status" value="1"/>
</dbReference>